<keyword evidence="1" id="KW-0134">Cell wall</keyword>
<sequence>MKVRDAEVKTPGQVYKELAKTVAPKEMKRITAILNTAAGLKIYAEGFEKKEAKALESKAAELSAEDLTIEEFVSQAKYVEGEEGSGVAETTAAEDVYGAMGYAMDQSGQFTESSTVCSMGFNAWNSAGEDAVISAGHCSEDGTTTILGLAEQSAPNVFDGVGAKLGTFGFNQFGGPGNSGFTMEELNSMTEEEFEKLEPGTDISVIDDINPELNLHAAVSQWPEGQDERDRVINVTGVSKALIGSEACSAGRTTGWSCSEIYGEGVFFVYGQNDTVRSVWGYSAYNPGQTVLDQGDSGGPVLVGSKAVGINSANSGGEDRIENNADDVAMYTSLDDVFKKRYIDGYTLKFHVNTPNITVENGTEVEPGDAITGTMVDPSKGTVIRVIVDGKLYKTVELEANGTFSFPAPEEPGKFEFSLVAKDGYNQSEKVSGNVVVVEPAVEPETPEEEPTEPETPEEEPTEPETPEEDDKSEAPKDQKDDDKSEAPKDQKDDDKSEAPKDQKDDDKSEAPKDQKDDDKSEAPKDQKDDDKSEAPKDQKDDEPTKSTTPKETPKKDDPLADTGANSVPLIAAGGAMALAGAAFLLFRRSARRQG</sequence>
<feature type="compositionally biased region" description="Acidic residues" evidence="5">
    <location>
        <begin position="445"/>
        <end position="472"/>
    </location>
</feature>
<evidence type="ECO:0000313" key="8">
    <source>
        <dbReference type="EMBL" id="PMQ21070.1"/>
    </source>
</evidence>
<keyword evidence="3" id="KW-0732">Signal</keyword>
<keyword evidence="6" id="KW-0472">Membrane</keyword>
<dbReference type="CDD" id="cd21112">
    <property type="entry name" value="alphaLP-like"/>
    <property type="match status" value="1"/>
</dbReference>
<dbReference type="NCBIfam" id="TIGR01167">
    <property type="entry name" value="LPXTG_anchor"/>
    <property type="match status" value="1"/>
</dbReference>
<dbReference type="SUPFAM" id="SSF50494">
    <property type="entry name" value="Trypsin-like serine proteases"/>
    <property type="match status" value="1"/>
</dbReference>
<dbReference type="RefSeq" id="WP_102597720.1">
    <property type="nucleotide sequence ID" value="NZ_PNQX01000001.1"/>
</dbReference>
<dbReference type="PROSITE" id="PS00134">
    <property type="entry name" value="TRYPSIN_HIS"/>
    <property type="match status" value="1"/>
</dbReference>
<dbReference type="GO" id="GO:0004252">
    <property type="term" value="F:serine-type endopeptidase activity"/>
    <property type="evidence" value="ECO:0007669"/>
    <property type="project" value="InterPro"/>
</dbReference>
<keyword evidence="6" id="KW-1133">Transmembrane helix</keyword>
<dbReference type="EMBL" id="PNQX01000001">
    <property type="protein sequence ID" value="PMQ21070.1"/>
    <property type="molecule type" value="Genomic_DNA"/>
</dbReference>
<evidence type="ECO:0000256" key="2">
    <source>
        <dbReference type="ARBA" id="ARBA00022525"/>
    </source>
</evidence>
<reference evidence="8 9" key="1">
    <citation type="journal article" date="2017" name="Elife">
        <title>Extensive horizontal gene transfer in cheese-associated bacteria.</title>
        <authorList>
            <person name="Bonham K.S."/>
            <person name="Wolfe B.E."/>
            <person name="Dutton R.J."/>
        </authorList>
    </citation>
    <scope>NUCLEOTIDE SEQUENCE [LARGE SCALE GENOMIC DNA]</scope>
    <source>
        <strain evidence="8 9">JB182</strain>
    </source>
</reference>
<name>A0A2N7S4K1_9MICC</name>
<feature type="region of interest" description="Disordered" evidence="5">
    <location>
        <begin position="431"/>
        <end position="566"/>
    </location>
</feature>
<feature type="compositionally biased region" description="Low complexity" evidence="5">
    <location>
        <begin position="435"/>
        <end position="444"/>
    </location>
</feature>
<feature type="compositionally biased region" description="Basic and acidic residues" evidence="5">
    <location>
        <begin position="473"/>
        <end position="545"/>
    </location>
</feature>
<dbReference type="Pfam" id="PF00089">
    <property type="entry name" value="Trypsin"/>
    <property type="match status" value="1"/>
</dbReference>
<dbReference type="PROSITE" id="PS50847">
    <property type="entry name" value="GRAM_POS_ANCHORING"/>
    <property type="match status" value="1"/>
</dbReference>
<protein>
    <recommendedName>
        <fullName evidence="7">Gram-positive cocci surface proteins LPxTG domain-containing protein</fullName>
    </recommendedName>
</protein>
<dbReference type="AlphaFoldDB" id="A0A2N7S4K1"/>
<keyword evidence="4" id="KW-0572">Peptidoglycan-anchor</keyword>
<organism evidence="8 9">
    <name type="scientific">Glutamicibacter arilaitensis</name>
    <dbReference type="NCBI Taxonomy" id="256701"/>
    <lineage>
        <taxon>Bacteria</taxon>
        <taxon>Bacillati</taxon>
        <taxon>Actinomycetota</taxon>
        <taxon>Actinomycetes</taxon>
        <taxon>Micrococcales</taxon>
        <taxon>Micrococcaceae</taxon>
        <taxon>Glutamicibacter</taxon>
    </lineage>
</organism>
<evidence type="ECO:0000256" key="6">
    <source>
        <dbReference type="SAM" id="Phobius"/>
    </source>
</evidence>
<dbReference type="InterPro" id="IPR043504">
    <property type="entry name" value="Peptidase_S1_PA_chymotrypsin"/>
</dbReference>
<gene>
    <name evidence="8" type="ORF">CIK84_05695</name>
</gene>
<keyword evidence="2" id="KW-0964">Secreted</keyword>
<dbReference type="InterPro" id="IPR001254">
    <property type="entry name" value="Trypsin_dom"/>
</dbReference>
<evidence type="ECO:0000256" key="1">
    <source>
        <dbReference type="ARBA" id="ARBA00022512"/>
    </source>
</evidence>
<evidence type="ECO:0000256" key="5">
    <source>
        <dbReference type="SAM" id="MobiDB-lite"/>
    </source>
</evidence>
<evidence type="ECO:0000256" key="4">
    <source>
        <dbReference type="ARBA" id="ARBA00023088"/>
    </source>
</evidence>
<evidence type="ECO:0000313" key="9">
    <source>
        <dbReference type="Proteomes" id="UP000235739"/>
    </source>
</evidence>
<evidence type="ECO:0000259" key="7">
    <source>
        <dbReference type="PROSITE" id="PS50847"/>
    </source>
</evidence>
<dbReference type="InterPro" id="IPR018114">
    <property type="entry name" value="TRYPSIN_HIS"/>
</dbReference>
<dbReference type="InterPro" id="IPR019931">
    <property type="entry name" value="LPXTG_anchor"/>
</dbReference>
<accession>A0A2N7S4K1</accession>
<keyword evidence="6" id="KW-0812">Transmembrane</keyword>
<dbReference type="Proteomes" id="UP000235739">
    <property type="component" value="Unassembled WGS sequence"/>
</dbReference>
<dbReference type="GO" id="GO:0006508">
    <property type="term" value="P:proteolysis"/>
    <property type="evidence" value="ECO:0007669"/>
    <property type="project" value="InterPro"/>
</dbReference>
<evidence type="ECO:0000256" key="3">
    <source>
        <dbReference type="ARBA" id="ARBA00022729"/>
    </source>
</evidence>
<feature type="domain" description="Gram-positive cocci surface proteins LPxTG" evidence="7">
    <location>
        <begin position="560"/>
        <end position="595"/>
    </location>
</feature>
<dbReference type="Gene3D" id="2.40.10.10">
    <property type="entry name" value="Trypsin-like serine proteases"/>
    <property type="match status" value="2"/>
</dbReference>
<feature type="transmembrane region" description="Helical" evidence="6">
    <location>
        <begin position="568"/>
        <end position="587"/>
    </location>
</feature>
<dbReference type="InterPro" id="IPR009003">
    <property type="entry name" value="Peptidase_S1_PA"/>
</dbReference>
<comment type="caution">
    <text evidence="8">The sequence shown here is derived from an EMBL/GenBank/DDBJ whole genome shotgun (WGS) entry which is preliminary data.</text>
</comment>
<proteinExistence type="predicted"/>